<feature type="compositionally biased region" description="Polar residues" evidence="1">
    <location>
        <begin position="59"/>
        <end position="84"/>
    </location>
</feature>
<dbReference type="EMBL" id="JANAWD010000572">
    <property type="protein sequence ID" value="KAJ3477698.1"/>
    <property type="molecule type" value="Genomic_DNA"/>
</dbReference>
<evidence type="ECO:0000313" key="3">
    <source>
        <dbReference type="Proteomes" id="UP001212997"/>
    </source>
</evidence>
<reference evidence="2" key="1">
    <citation type="submission" date="2022-07" db="EMBL/GenBank/DDBJ databases">
        <title>Genome Sequence of Physisporinus lineatus.</title>
        <authorList>
            <person name="Buettner E."/>
        </authorList>
    </citation>
    <scope>NUCLEOTIDE SEQUENCE</scope>
    <source>
        <strain evidence="2">VT162</strain>
    </source>
</reference>
<dbReference type="Proteomes" id="UP001212997">
    <property type="component" value="Unassembled WGS sequence"/>
</dbReference>
<feature type="region of interest" description="Disordered" evidence="1">
    <location>
        <begin position="1"/>
        <end position="84"/>
    </location>
</feature>
<organism evidence="2 3">
    <name type="scientific">Meripilus lineatus</name>
    <dbReference type="NCBI Taxonomy" id="2056292"/>
    <lineage>
        <taxon>Eukaryota</taxon>
        <taxon>Fungi</taxon>
        <taxon>Dikarya</taxon>
        <taxon>Basidiomycota</taxon>
        <taxon>Agaricomycotina</taxon>
        <taxon>Agaricomycetes</taxon>
        <taxon>Polyporales</taxon>
        <taxon>Meripilaceae</taxon>
        <taxon>Meripilus</taxon>
    </lineage>
</organism>
<comment type="caution">
    <text evidence="2">The sequence shown here is derived from an EMBL/GenBank/DDBJ whole genome shotgun (WGS) entry which is preliminary data.</text>
</comment>
<protein>
    <submittedName>
        <fullName evidence="2">Uncharacterized protein</fullName>
    </submittedName>
</protein>
<gene>
    <name evidence="2" type="ORF">NLI96_g10285</name>
</gene>
<accession>A0AAD5UTX6</accession>
<evidence type="ECO:0000313" key="2">
    <source>
        <dbReference type="EMBL" id="KAJ3477698.1"/>
    </source>
</evidence>
<feature type="compositionally biased region" description="Pro residues" evidence="1">
    <location>
        <begin position="1"/>
        <end position="18"/>
    </location>
</feature>
<evidence type="ECO:0000256" key="1">
    <source>
        <dbReference type="SAM" id="MobiDB-lite"/>
    </source>
</evidence>
<name>A0AAD5UTX6_9APHY</name>
<dbReference type="AlphaFoldDB" id="A0AAD5UTX6"/>
<proteinExistence type="predicted"/>
<keyword evidence="3" id="KW-1185">Reference proteome</keyword>
<sequence>MTQRPPTPPPLPPPPPRGLEPYRNSYTTRFFGGGPPGAVSRPPVPGDPFADSAGGSLGPSASQTRFSLDSTTPPHSYTSPGSTTRVAAWVSRTPRQIYADESV</sequence>